<accession>A0A814R9R3</accession>
<dbReference type="Pfam" id="PF10551">
    <property type="entry name" value="MULE"/>
    <property type="match status" value="1"/>
</dbReference>
<sequence>MYLCVFILLTNKSKDIYQKAFRLLKTESEKKGIKLEPKTVMSDFDLAAINGVREVFPGALTQGFHFIQCLWRNIQEKGLSSDYNSKEESRKWFDQIKSLAFFPPSYVHFASLKQDDIIRLKPRVWLNENIINYFFNLLIEKS</sequence>
<keyword evidence="3" id="KW-1185">Reference proteome</keyword>
<dbReference type="InterPro" id="IPR018289">
    <property type="entry name" value="MULE_transposase_dom"/>
</dbReference>
<reference evidence="2" key="1">
    <citation type="submission" date="2021-02" db="EMBL/GenBank/DDBJ databases">
        <authorList>
            <person name="Nowell W R."/>
        </authorList>
    </citation>
    <scope>NUCLEOTIDE SEQUENCE</scope>
    <source>
        <strain evidence="2">Ploen Becks lab</strain>
    </source>
</reference>
<comment type="caution">
    <text evidence="2">The sequence shown here is derived from an EMBL/GenBank/DDBJ whole genome shotgun (WGS) entry which is preliminary data.</text>
</comment>
<dbReference type="OrthoDB" id="6145089at2759"/>
<gene>
    <name evidence="2" type="ORF">OXX778_LOCUS22471</name>
</gene>
<evidence type="ECO:0000259" key="1">
    <source>
        <dbReference type="Pfam" id="PF10551"/>
    </source>
</evidence>
<dbReference type="AlphaFoldDB" id="A0A814R9R3"/>
<proteinExistence type="predicted"/>
<protein>
    <recommendedName>
        <fullName evidence="1">MULE transposase domain-containing protein</fullName>
    </recommendedName>
</protein>
<name>A0A814R9R3_9BILA</name>
<dbReference type="EMBL" id="CAJNOC010009603">
    <property type="protein sequence ID" value="CAF1130966.1"/>
    <property type="molecule type" value="Genomic_DNA"/>
</dbReference>
<organism evidence="2 3">
    <name type="scientific">Brachionus calyciflorus</name>
    <dbReference type="NCBI Taxonomy" id="104777"/>
    <lineage>
        <taxon>Eukaryota</taxon>
        <taxon>Metazoa</taxon>
        <taxon>Spiralia</taxon>
        <taxon>Gnathifera</taxon>
        <taxon>Rotifera</taxon>
        <taxon>Eurotatoria</taxon>
        <taxon>Monogononta</taxon>
        <taxon>Pseudotrocha</taxon>
        <taxon>Ploima</taxon>
        <taxon>Brachionidae</taxon>
        <taxon>Brachionus</taxon>
    </lineage>
</organism>
<evidence type="ECO:0000313" key="3">
    <source>
        <dbReference type="Proteomes" id="UP000663879"/>
    </source>
</evidence>
<dbReference type="Proteomes" id="UP000663879">
    <property type="component" value="Unassembled WGS sequence"/>
</dbReference>
<evidence type="ECO:0000313" key="2">
    <source>
        <dbReference type="EMBL" id="CAF1130966.1"/>
    </source>
</evidence>
<feature type="domain" description="MULE transposase" evidence="1">
    <location>
        <begin position="2"/>
        <end position="62"/>
    </location>
</feature>